<proteinExistence type="inferred from homology"/>
<feature type="active site" description="Nucleophile" evidence="2">
    <location>
        <position position="23"/>
    </location>
</feature>
<evidence type="ECO:0000313" key="5">
    <source>
        <dbReference type="Proteomes" id="UP000289200"/>
    </source>
</evidence>
<evidence type="ECO:0000256" key="2">
    <source>
        <dbReference type="PIRSR" id="PIRSR006386-1"/>
    </source>
</evidence>
<sequence>MAEAGSETPDAAPVLDVWFEFASTYSYPAVVRIGPLAAAAGVELRFRPLLLGPIFKAQGWDTSPFNLYPAKGRYMWRDLARVCADLGLPLTRPPVFPAHTMLAARVALVGLGAAADQGKRAAGWGEAFCVAVYRAAFGEGRDVADAAVLADILASLGVDPGPVLTAAGSAAIKAKLRQETEEAARRDIFGSPSFVTAGGELFWGNDRLEQALAWAKRTA</sequence>
<dbReference type="GO" id="GO:0004602">
    <property type="term" value="F:glutathione peroxidase activity"/>
    <property type="evidence" value="ECO:0007669"/>
    <property type="project" value="TreeGrafter"/>
</dbReference>
<keyword evidence="1 4" id="KW-0413">Isomerase</keyword>
<dbReference type="CDD" id="cd03022">
    <property type="entry name" value="DsbA_HCCA_Iso"/>
    <property type="match status" value="1"/>
</dbReference>
<organism evidence="4 5">
    <name type="scientific">Rhodoplanes serenus</name>
    <dbReference type="NCBI Taxonomy" id="200615"/>
    <lineage>
        <taxon>Bacteria</taxon>
        <taxon>Pseudomonadati</taxon>
        <taxon>Pseudomonadota</taxon>
        <taxon>Alphaproteobacteria</taxon>
        <taxon>Hyphomicrobiales</taxon>
        <taxon>Nitrobacteraceae</taxon>
        <taxon>Rhodoplanes</taxon>
    </lineage>
</organism>
<accession>A0A3S4FC25</accession>
<dbReference type="EMBL" id="UWOC01000130">
    <property type="protein sequence ID" value="VCU08525.1"/>
    <property type="molecule type" value="Genomic_DNA"/>
</dbReference>
<dbReference type="Proteomes" id="UP000289200">
    <property type="component" value="Unassembled WGS sequence"/>
</dbReference>
<dbReference type="GO" id="GO:0004364">
    <property type="term" value="F:glutathione transferase activity"/>
    <property type="evidence" value="ECO:0007669"/>
    <property type="project" value="TreeGrafter"/>
</dbReference>
<feature type="domain" description="DSBA-like thioredoxin" evidence="3">
    <location>
        <begin position="15"/>
        <end position="210"/>
    </location>
</feature>
<evidence type="ECO:0000259" key="3">
    <source>
        <dbReference type="Pfam" id="PF01323"/>
    </source>
</evidence>
<dbReference type="GO" id="GO:0018845">
    <property type="term" value="F:2-hydroxychromene-2-carboxylate isomerase activity"/>
    <property type="evidence" value="ECO:0007669"/>
    <property type="project" value="UniProtKB-UniRule"/>
</dbReference>
<comment type="caution">
    <text evidence="4">The sequence shown here is derived from an EMBL/GenBank/DDBJ whole genome shotgun (WGS) entry which is preliminary data.</text>
</comment>
<evidence type="ECO:0000313" key="4">
    <source>
        <dbReference type="EMBL" id="VCU08525.1"/>
    </source>
</evidence>
<dbReference type="PANTHER" id="PTHR42943:SF2">
    <property type="entry name" value="GLUTATHIONE S-TRANSFERASE KAPPA 1"/>
    <property type="match status" value="1"/>
</dbReference>
<dbReference type="PIRSF" id="PIRSF006386">
    <property type="entry name" value="HCCAis_GSTk"/>
    <property type="match status" value="1"/>
</dbReference>
<dbReference type="AlphaFoldDB" id="A0A3S4FC25"/>
<dbReference type="InterPro" id="IPR051924">
    <property type="entry name" value="GST_Kappa/NadH"/>
</dbReference>
<dbReference type="OrthoDB" id="5244108at2"/>
<dbReference type="EC" id="5.99.1.4" evidence="1"/>
<dbReference type="Pfam" id="PF01323">
    <property type="entry name" value="DSBA"/>
    <property type="match status" value="1"/>
</dbReference>
<name>A0A3S4FC25_9BRAD</name>
<protein>
    <recommendedName>
        <fullName evidence="1">2-hydroxychromene-2-carboxylate isomerase</fullName>
        <ecNumber evidence="1">5.99.1.4</ecNumber>
    </recommendedName>
</protein>
<gene>
    <name evidence="4" type="primary">nsaD</name>
    <name evidence="4" type="ORF">RHODGE_RHODGE_01694</name>
</gene>
<reference evidence="5" key="1">
    <citation type="submission" date="2018-10" db="EMBL/GenBank/DDBJ databases">
        <authorList>
            <person name="Peiro R."/>
            <person name="Begona"/>
            <person name="Cbmso G."/>
            <person name="Lopez M."/>
            <person name="Gonzalez S."/>
            <person name="Sacristan E."/>
            <person name="Castillo E."/>
        </authorList>
    </citation>
    <scope>NUCLEOTIDE SEQUENCE [LARGE SCALE GENOMIC DNA]</scope>
</reference>
<dbReference type="InterPro" id="IPR001853">
    <property type="entry name" value="DSBA-like_thioredoxin_dom"/>
</dbReference>
<evidence type="ECO:0000256" key="1">
    <source>
        <dbReference type="PIRNR" id="PIRNR006386"/>
    </source>
</evidence>
<dbReference type="Gene3D" id="3.40.30.10">
    <property type="entry name" value="Glutaredoxin"/>
    <property type="match status" value="1"/>
</dbReference>
<dbReference type="InterPro" id="IPR036249">
    <property type="entry name" value="Thioredoxin-like_sf"/>
</dbReference>
<keyword evidence="5" id="KW-1185">Reference proteome</keyword>
<dbReference type="RefSeq" id="WP_129608610.1">
    <property type="nucleotide sequence ID" value="NZ_UWOC01000130.1"/>
</dbReference>
<comment type="catalytic activity">
    <reaction evidence="1">
        <text>2-hydroxychromene-2-carboxylate = (3E)-4-(2-hydroxyphenyl)-2-oxobut-3-enoate</text>
        <dbReference type="Rhea" id="RHEA:27401"/>
        <dbReference type="ChEBI" id="CHEBI:59350"/>
        <dbReference type="ChEBI" id="CHEBI:59353"/>
        <dbReference type="EC" id="5.99.1.4"/>
    </reaction>
</comment>
<dbReference type="SUPFAM" id="SSF52833">
    <property type="entry name" value="Thioredoxin-like"/>
    <property type="match status" value="1"/>
</dbReference>
<dbReference type="PANTHER" id="PTHR42943">
    <property type="entry name" value="GLUTATHIONE S-TRANSFERASE KAPPA"/>
    <property type="match status" value="1"/>
</dbReference>
<dbReference type="GO" id="GO:1901170">
    <property type="term" value="P:naphthalene catabolic process"/>
    <property type="evidence" value="ECO:0007669"/>
    <property type="project" value="InterPro"/>
</dbReference>
<comment type="similarity">
    <text evidence="1">Belongs to the GST superfamily. NadH family.</text>
</comment>
<dbReference type="InterPro" id="IPR044087">
    <property type="entry name" value="NahD-like"/>
</dbReference>
<dbReference type="InterPro" id="IPR014440">
    <property type="entry name" value="HCCAis_GSTk"/>
</dbReference>
<dbReference type="GO" id="GO:0006749">
    <property type="term" value="P:glutathione metabolic process"/>
    <property type="evidence" value="ECO:0007669"/>
    <property type="project" value="TreeGrafter"/>
</dbReference>